<sequence>MSLLSRLFSRGPIPSSRLPVHLYPCIPGFLTPRRSLSSAIPRPLPSRTTSALPHAPTVKSFFRGIQDSLERRKDGEEALRFFQEGVSRLPYSTRLSCYERAIHLFARHQQAWGATQVYRRLIREGYLPSPAATTLVLRLTHDPKEIEALMQRIVEGPIRMDEATLCTFLAKLVPNKNPELMRHILARFIKWHMSDGGSRILSAATFSVMINGYGHAGDFSTAFQWLEQYRKQCGRTSDSSDATAINPSPYATLMSCLADHEPDDQTRLFAVLRLFESDGGIPDIVLWNIILAAASRITSHSTDSTRVIALYRLMRRKYPQIRADGYTFGVLLKAQERSHRKVHPTTRHIFRHMVEAHLAHTKGRPSLPSSFLTTSLLNLTLQTLIRTRDYAGATVVLRTFPVCKIQPDKATYWAVVRPLLRRMRGEVKHLSGARETSWLERLLGWTVVSERHGYQSAVAGRRVIDALLENTNSWSPIPALSAFQAAGPAELASFLEAPHCFTPPPAPTPARTLRPLMDLLRRCILADAGLSSRTSPDLQKATVAHAMANANEDMLPAKKRPKSTRKKC</sequence>
<gene>
    <name evidence="1" type="ORF">BOTBODRAFT_38549</name>
</gene>
<dbReference type="InterPro" id="IPR011990">
    <property type="entry name" value="TPR-like_helical_dom_sf"/>
</dbReference>
<dbReference type="Gene3D" id="1.25.40.10">
    <property type="entry name" value="Tetratricopeptide repeat domain"/>
    <property type="match status" value="1"/>
</dbReference>
<dbReference type="GO" id="GO:0003729">
    <property type="term" value="F:mRNA binding"/>
    <property type="evidence" value="ECO:0007669"/>
    <property type="project" value="TreeGrafter"/>
</dbReference>
<evidence type="ECO:0008006" key="3">
    <source>
        <dbReference type="Google" id="ProtNLM"/>
    </source>
</evidence>
<dbReference type="NCBIfam" id="TIGR00756">
    <property type="entry name" value="PPR"/>
    <property type="match status" value="1"/>
</dbReference>
<dbReference type="AlphaFoldDB" id="A0A067M854"/>
<protein>
    <recommendedName>
        <fullName evidence="3">Pentacotripeptide-repeat region of PRORP domain-containing protein</fullName>
    </recommendedName>
</protein>
<proteinExistence type="predicted"/>
<evidence type="ECO:0000313" key="1">
    <source>
        <dbReference type="EMBL" id="KDQ07756.1"/>
    </source>
</evidence>
<dbReference type="InParanoid" id="A0A067M854"/>
<dbReference type="OrthoDB" id="185373at2759"/>
<organism evidence="1 2">
    <name type="scientific">Botryobasidium botryosum (strain FD-172 SS1)</name>
    <dbReference type="NCBI Taxonomy" id="930990"/>
    <lineage>
        <taxon>Eukaryota</taxon>
        <taxon>Fungi</taxon>
        <taxon>Dikarya</taxon>
        <taxon>Basidiomycota</taxon>
        <taxon>Agaricomycotina</taxon>
        <taxon>Agaricomycetes</taxon>
        <taxon>Cantharellales</taxon>
        <taxon>Botryobasidiaceae</taxon>
        <taxon>Botryobasidium</taxon>
    </lineage>
</organism>
<dbReference type="InterPro" id="IPR002885">
    <property type="entry name" value="PPR_rpt"/>
</dbReference>
<evidence type="ECO:0000313" key="2">
    <source>
        <dbReference type="Proteomes" id="UP000027195"/>
    </source>
</evidence>
<dbReference type="PANTHER" id="PTHR47938:SF35">
    <property type="entry name" value="PENTATRICOPEPTIDE REPEAT-CONTAINING PROTEIN 4, MITOCHONDRIAL-RELATED"/>
    <property type="match status" value="1"/>
</dbReference>
<dbReference type="GO" id="GO:0005739">
    <property type="term" value="C:mitochondrion"/>
    <property type="evidence" value="ECO:0007669"/>
    <property type="project" value="TreeGrafter"/>
</dbReference>
<dbReference type="STRING" id="930990.A0A067M854"/>
<dbReference type="EMBL" id="KL198101">
    <property type="protein sequence ID" value="KDQ07756.1"/>
    <property type="molecule type" value="Genomic_DNA"/>
</dbReference>
<reference evidence="2" key="1">
    <citation type="journal article" date="2014" name="Proc. Natl. Acad. Sci. U.S.A.">
        <title>Extensive sampling of basidiomycete genomes demonstrates inadequacy of the white-rot/brown-rot paradigm for wood decay fungi.</title>
        <authorList>
            <person name="Riley R."/>
            <person name="Salamov A.A."/>
            <person name="Brown D.W."/>
            <person name="Nagy L.G."/>
            <person name="Floudas D."/>
            <person name="Held B.W."/>
            <person name="Levasseur A."/>
            <person name="Lombard V."/>
            <person name="Morin E."/>
            <person name="Otillar R."/>
            <person name="Lindquist E.A."/>
            <person name="Sun H."/>
            <person name="LaButti K.M."/>
            <person name="Schmutz J."/>
            <person name="Jabbour D."/>
            <person name="Luo H."/>
            <person name="Baker S.E."/>
            <person name="Pisabarro A.G."/>
            <person name="Walton J.D."/>
            <person name="Blanchette R.A."/>
            <person name="Henrissat B."/>
            <person name="Martin F."/>
            <person name="Cullen D."/>
            <person name="Hibbett D.S."/>
            <person name="Grigoriev I.V."/>
        </authorList>
    </citation>
    <scope>NUCLEOTIDE SEQUENCE [LARGE SCALE GENOMIC DNA]</scope>
    <source>
        <strain evidence="2">FD-172 SS1</strain>
    </source>
</reference>
<name>A0A067M854_BOTB1</name>
<dbReference type="Pfam" id="PF01535">
    <property type="entry name" value="PPR"/>
    <property type="match status" value="1"/>
</dbReference>
<dbReference type="HOGENOM" id="CLU_503595_0_0_1"/>
<dbReference type="GO" id="GO:0140053">
    <property type="term" value="P:mitochondrial gene expression"/>
    <property type="evidence" value="ECO:0007669"/>
    <property type="project" value="TreeGrafter"/>
</dbReference>
<keyword evidence="2" id="KW-1185">Reference proteome</keyword>
<dbReference type="PANTHER" id="PTHR47938">
    <property type="entry name" value="RESPIRATORY COMPLEX I CHAPERONE (CIA84), PUTATIVE (AFU_ORTHOLOGUE AFUA_2G06020)-RELATED"/>
    <property type="match status" value="1"/>
</dbReference>
<dbReference type="Proteomes" id="UP000027195">
    <property type="component" value="Unassembled WGS sequence"/>
</dbReference>
<accession>A0A067M854</accession>